<dbReference type="InterPro" id="IPR051466">
    <property type="entry name" value="D-amino_acid_metab_enzyme"/>
</dbReference>
<evidence type="ECO:0000313" key="3">
    <source>
        <dbReference type="Proteomes" id="UP000198287"/>
    </source>
</evidence>
<gene>
    <name evidence="2" type="ORF">Fcan01_12903</name>
</gene>
<feature type="domain" description="D-serine dehydratase-like" evidence="1">
    <location>
        <begin position="324"/>
        <end position="440"/>
    </location>
</feature>
<evidence type="ECO:0000313" key="2">
    <source>
        <dbReference type="EMBL" id="OXA51392.1"/>
    </source>
</evidence>
<evidence type="ECO:0000259" key="1">
    <source>
        <dbReference type="SMART" id="SM01119"/>
    </source>
</evidence>
<proteinExistence type="predicted"/>
<sequence length="455" mass="51605">MAHTSNIPKRGGNRFACLELLRLGKGVGRIDNSTSCFEKWDLLKEDISLPAAILDMEKFSDNLAWMEKFINKFEAPIKIAPHGKTTMSPNLFHHVISQPSTWGLTLATASQVRVAHEFGVSKVLLANQLIGKRNMDIISEIMSSDENFDFLCTIDSSENVEQLGQFFSERKQKLKVLLEYGPPNGRTGVRNEKQEAEVLKTLTTWSDTIDFVGVEFFEGVLSLKQDVSDFVDYITERTAHLIKAQCFNPNFAVTITGSGSVWFDIVAEKLTTFFQSTKATTTTPSIQIILRPGCYMIHDVGMYTEISSRIKFKQLMDNSELQPALKIWAYVQSIPEKDVAIVGFGRRDAGHDSGFPKPALHFRPWRKVVGSEEVGTEEVEIKRKLEVVIPDKWELFRMMDQHSFMRIGEGDDVEVGDMVAFDIIHACTTFDKWRNIVIVDNEKDMSTVDIYQTFF</sequence>
<organism evidence="2 3">
    <name type="scientific">Folsomia candida</name>
    <name type="common">Springtail</name>
    <dbReference type="NCBI Taxonomy" id="158441"/>
    <lineage>
        <taxon>Eukaryota</taxon>
        <taxon>Metazoa</taxon>
        <taxon>Ecdysozoa</taxon>
        <taxon>Arthropoda</taxon>
        <taxon>Hexapoda</taxon>
        <taxon>Collembola</taxon>
        <taxon>Entomobryomorpha</taxon>
        <taxon>Isotomoidea</taxon>
        <taxon>Isotomidae</taxon>
        <taxon>Proisotominae</taxon>
        <taxon>Folsomia</taxon>
    </lineage>
</organism>
<dbReference type="PANTHER" id="PTHR28004:SF8">
    <property type="entry name" value="D-SERINE DEAMINASE"/>
    <property type="match status" value="1"/>
</dbReference>
<dbReference type="EMBL" id="LNIX01000007">
    <property type="protein sequence ID" value="OXA51392.1"/>
    <property type="molecule type" value="Genomic_DNA"/>
</dbReference>
<dbReference type="Pfam" id="PF14031">
    <property type="entry name" value="D-ser_dehydrat"/>
    <property type="match status" value="1"/>
</dbReference>
<dbReference type="Proteomes" id="UP000198287">
    <property type="component" value="Unassembled WGS sequence"/>
</dbReference>
<dbReference type="AlphaFoldDB" id="A0A226E0Y5"/>
<keyword evidence="3" id="KW-1185">Reference proteome</keyword>
<dbReference type="PANTHER" id="PTHR28004">
    <property type="entry name" value="ZGC:162816-RELATED"/>
    <property type="match status" value="1"/>
</dbReference>
<comment type="caution">
    <text evidence="2">The sequence shown here is derived from an EMBL/GenBank/DDBJ whole genome shotgun (WGS) entry which is preliminary data.</text>
</comment>
<protein>
    <recommendedName>
        <fullName evidence="1">D-serine dehydratase-like domain-containing protein</fullName>
    </recommendedName>
</protein>
<dbReference type="SMART" id="SM01119">
    <property type="entry name" value="D-ser_dehydrat"/>
    <property type="match status" value="1"/>
</dbReference>
<dbReference type="InterPro" id="IPR026956">
    <property type="entry name" value="D-ser_dehydrat-like_dom"/>
</dbReference>
<dbReference type="InterPro" id="IPR029066">
    <property type="entry name" value="PLP-binding_barrel"/>
</dbReference>
<name>A0A226E0Y5_FOLCA</name>
<dbReference type="Gene3D" id="2.40.37.20">
    <property type="entry name" value="D-serine dehydratase-like domain"/>
    <property type="match status" value="1"/>
</dbReference>
<dbReference type="Gene3D" id="3.20.20.10">
    <property type="entry name" value="Alanine racemase"/>
    <property type="match status" value="1"/>
</dbReference>
<accession>A0A226E0Y5</accession>
<dbReference type="InterPro" id="IPR042208">
    <property type="entry name" value="D-ser_dehydrat-like_sf"/>
</dbReference>
<dbReference type="SUPFAM" id="SSF51419">
    <property type="entry name" value="PLP-binding barrel"/>
    <property type="match status" value="1"/>
</dbReference>
<reference evidence="2 3" key="1">
    <citation type="submission" date="2015-12" db="EMBL/GenBank/DDBJ databases">
        <title>The genome of Folsomia candida.</title>
        <authorList>
            <person name="Faddeeva A."/>
            <person name="Derks M.F."/>
            <person name="Anvar Y."/>
            <person name="Smit S."/>
            <person name="Van Straalen N."/>
            <person name="Roelofs D."/>
        </authorList>
    </citation>
    <scope>NUCLEOTIDE SEQUENCE [LARGE SCALE GENOMIC DNA]</scope>
    <source>
        <strain evidence="2 3">VU population</strain>
        <tissue evidence="2">Whole body</tissue>
    </source>
</reference>